<accession>A0A9X4MCT6</accession>
<dbReference type="GO" id="GO:0016787">
    <property type="term" value="F:hydrolase activity"/>
    <property type="evidence" value="ECO:0007669"/>
    <property type="project" value="UniProtKB-KW"/>
</dbReference>
<dbReference type="Gene3D" id="3.40.50.1820">
    <property type="entry name" value="alpha/beta hydrolase"/>
    <property type="match status" value="1"/>
</dbReference>
<keyword evidence="1" id="KW-0472">Membrane</keyword>
<keyword evidence="2" id="KW-0378">Hydrolase</keyword>
<keyword evidence="3" id="KW-1185">Reference proteome</keyword>
<sequence>MSRVRLLSNTEPEIHGLSNTLVVILHGIGKNMGDWCEAIREGLPDADLLVPQYQSNIFSNVDPRRIADQLAQYIQEADNNRFKRLHAPYENIILIGYSSGGLIIRKTYLIAMGYGDDEKLIYNSQPLPWTSRVERIILMAAINRGISDEKPEHASWLLHILQRIGWITFPLFGVGKFLSNQRQGTPFVANLRVQWIRLSQAPEIQLPSTIQLLGDLDDVVAEEDNIDVLTDANFRYIKLRDTGHASICNFKEPNVGSHRKEKFLQALTTPTELLKGDRISNVNEISQVKNHVVFIMHGIRDMGLWSIRISETLEEVAQQLGQSVESIKAGYGYFPMLRFLLLGARQKNVRWFMDRYTEAIARYPNAKVSFIGHSNGTYLLAGALKRYHACKIHHVAFAGSVVPKNYPWDILVRQGRVKAIRNDIASADWVVGIFPGFFELLKLSDIGTAGHNGFQDDAPKDNSFDRYFKGGHEAAIQPQNHVSLARFILTGEKVVPEQGLLVPEQNEAIVFWAKQCWAVWLSIAVILCVLGYLLTWLLSVLGVSLVIAWLIYVCFILILLYTL</sequence>
<dbReference type="EMBL" id="VBTY01000270">
    <property type="protein sequence ID" value="MDG3497058.1"/>
    <property type="molecule type" value="Genomic_DNA"/>
</dbReference>
<protein>
    <submittedName>
        <fullName evidence="2">Alpha/beta hydrolase</fullName>
    </submittedName>
</protein>
<gene>
    <name evidence="2" type="ORF">FEV09_21185</name>
</gene>
<name>A0A9X4MCT6_9CYAN</name>
<keyword evidence="1" id="KW-0812">Transmembrane</keyword>
<keyword evidence="1" id="KW-1133">Transmembrane helix</keyword>
<reference evidence="2" key="1">
    <citation type="submission" date="2019-05" db="EMBL/GenBank/DDBJ databases">
        <title>Whole genome sequencing of Pseudanabaena catenata USMAC16.</title>
        <authorList>
            <person name="Khan Z."/>
            <person name="Omar W.M."/>
            <person name="Convey P."/>
            <person name="Merican F."/>
            <person name="Najimudin N."/>
        </authorList>
    </citation>
    <scope>NUCLEOTIDE SEQUENCE</scope>
    <source>
        <strain evidence="2">USMAC16</strain>
    </source>
</reference>
<dbReference type="Proteomes" id="UP001152872">
    <property type="component" value="Unassembled WGS sequence"/>
</dbReference>
<comment type="caution">
    <text evidence="2">The sequence shown here is derived from an EMBL/GenBank/DDBJ whole genome shotgun (WGS) entry which is preliminary data.</text>
</comment>
<evidence type="ECO:0000313" key="3">
    <source>
        <dbReference type="Proteomes" id="UP001152872"/>
    </source>
</evidence>
<proteinExistence type="predicted"/>
<feature type="transmembrane region" description="Helical" evidence="1">
    <location>
        <begin position="517"/>
        <end position="534"/>
    </location>
</feature>
<evidence type="ECO:0000313" key="2">
    <source>
        <dbReference type="EMBL" id="MDG3497058.1"/>
    </source>
</evidence>
<evidence type="ECO:0000256" key="1">
    <source>
        <dbReference type="SAM" id="Phobius"/>
    </source>
</evidence>
<feature type="transmembrane region" description="Helical" evidence="1">
    <location>
        <begin position="540"/>
        <end position="561"/>
    </location>
</feature>
<dbReference type="AlphaFoldDB" id="A0A9X4MCT6"/>
<dbReference type="InterPro" id="IPR029058">
    <property type="entry name" value="AB_hydrolase_fold"/>
</dbReference>
<dbReference type="RefSeq" id="WP_009629262.1">
    <property type="nucleotide sequence ID" value="NZ_VBTY01000270.1"/>
</dbReference>
<organism evidence="2 3">
    <name type="scientific">Pseudanabaena catenata USMAC16</name>
    <dbReference type="NCBI Taxonomy" id="1855837"/>
    <lineage>
        <taxon>Bacteria</taxon>
        <taxon>Bacillati</taxon>
        <taxon>Cyanobacteriota</taxon>
        <taxon>Cyanophyceae</taxon>
        <taxon>Pseudanabaenales</taxon>
        <taxon>Pseudanabaenaceae</taxon>
        <taxon>Pseudanabaena</taxon>
    </lineage>
</organism>
<dbReference type="SUPFAM" id="SSF53474">
    <property type="entry name" value="alpha/beta-Hydrolases"/>
    <property type="match status" value="2"/>
</dbReference>